<evidence type="ECO:0000259" key="3">
    <source>
        <dbReference type="PROSITE" id="PS51186"/>
    </source>
</evidence>
<gene>
    <name evidence="4" type="ORF">BDK63_003406</name>
</gene>
<dbReference type="GO" id="GO:0016747">
    <property type="term" value="F:acyltransferase activity, transferring groups other than amino-acyl groups"/>
    <property type="evidence" value="ECO:0007669"/>
    <property type="project" value="InterPro"/>
</dbReference>
<accession>A0A7W5PCD1</accession>
<dbReference type="RefSeq" id="WP_183334121.1">
    <property type="nucleotide sequence ID" value="NZ_JACHZF010000034.1"/>
</dbReference>
<sequence>MGSDSEVRIERLRADSPHLARVAGWEHDQWGYLSPGETRASRRAELEAECGPGGVPSVFVALHGERPVGTASLVAEDMSDRPDLGPWLASVYVLPEWRGRGIASRLVRRVEAEAREAGIERLWLFTPDQQALYVRLGWRERVWLSYRGERVAIMERCLAEE</sequence>
<proteinExistence type="predicted"/>
<dbReference type="SUPFAM" id="SSF55729">
    <property type="entry name" value="Acyl-CoA N-acyltransferases (Nat)"/>
    <property type="match status" value="1"/>
</dbReference>
<evidence type="ECO:0000256" key="1">
    <source>
        <dbReference type="ARBA" id="ARBA00022679"/>
    </source>
</evidence>
<evidence type="ECO:0000313" key="5">
    <source>
        <dbReference type="Proteomes" id="UP000553442"/>
    </source>
</evidence>
<dbReference type="EMBL" id="JACHZF010000034">
    <property type="protein sequence ID" value="MBB3332512.1"/>
    <property type="molecule type" value="Genomic_DNA"/>
</dbReference>
<dbReference type="InterPro" id="IPR050832">
    <property type="entry name" value="Bact_Acetyltransf"/>
</dbReference>
<name>A0A7W5PCD1_9GAMM</name>
<keyword evidence="2" id="KW-0012">Acyltransferase</keyword>
<keyword evidence="5" id="KW-1185">Reference proteome</keyword>
<protein>
    <submittedName>
        <fullName evidence="4">GNAT superfamily N-acetyltransferase</fullName>
    </submittedName>
</protein>
<dbReference type="InterPro" id="IPR016181">
    <property type="entry name" value="Acyl_CoA_acyltransferase"/>
</dbReference>
<dbReference type="Gene3D" id="3.40.630.30">
    <property type="match status" value="1"/>
</dbReference>
<dbReference type="AlphaFoldDB" id="A0A7W5PCD1"/>
<dbReference type="PROSITE" id="PS51186">
    <property type="entry name" value="GNAT"/>
    <property type="match status" value="1"/>
</dbReference>
<dbReference type="Pfam" id="PF00583">
    <property type="entry name" value="Acetyltransf_1"/>
    <property type="match status" value="1"/>
</dbReference>
<dbReference type="InterPro" id="IPR000182">
    <property type="entry name" value="GNAT_dom"/>
</dbReference>
<dbReference type="Proteomes" id="UP000553442">
    <property type="component" value="Unassembled WGS sequence"/>
</dbReference>
<dbReference type="PANTHER" id="PTHR43877:SF2">
    <property type="entry name" value="AMINOALKYLPHOSPHONATE N-ACETYLTRANSFERASE-RELATED"/>
    <property type="match status" value="1"/>
</dbReference>
<feature type="domain" description="N-acetyltransferase" evidence="3">
    <location>
        <begin position="7"/>
        <end position="160"/>
    </location>
</feature>
<dbReference type="CDD" id="cd04301">
    <property type="entry name" value="NAT_SF"/>
    <property type="match status" value="1"/>
</dbReference>
<reference evidence="4 5" key="1">
    <citation type="submission" date="2020-08" db="EMBL/GenBank/DDBJ databases">
        <title>Genomic Encyclopedia of Archaeal and Bacterial Type Strains, Phase II (KMG-II): from individual species to whole genera.</title>
        <authorList>
            <person name="Goeker M."/>
        </authorList>
    </citation>
    <scope>NUCLEOTIDE SEQUENCE [LARGE SCALE GENOMIC DNA]</scope>
    <source>
        <strain evidence="4 5">5AG</strain>
    </source>
</reference>
<organism evidence="4 5">
    <name type="scientific">Halomonas campaniensis</name>
    <dbReference type="NCBI Taxonomy" id="213554"/>
    <lineage>
        <taxon>Bacteria</taxon>
        <taxon>Pseudomonadati</taxon>
        <taxon>Pseudomonadota</taxon>
        <taxon>Gammaproteobacteria</taxon>
        <taxon>Oceanospirillales</taxon>
        <taxon>Halomonadaceae</taxon>
        <taxon>Halomonas</taxon>
    </lineage>
</organism>
<evidence type="ECO:0000256" key="2">
    <source>
        <dbReference type="ARBA" id="ARBA00023315"/>
    </source>
</evidence>
<comment type="caution">
    <text evidence="4">The sequence shown here is derived from an EMBL/GenBank/DDBJ whole genome shotgun (WGS) entry which is preliminary data.</text>
</comment>
<dbReference type="PANTHER" id="PTHR43877">
    <property type="entry name" value="AMINOALKYLPHOSPHONATE N-ACETYLTRANSFERASE-RELATED-RELATED"/>
    <property type="match status" value="1"/>
</dbReference>
<keyword evidence="1 4" id="KW-0808">Transferase</keyword>
<evidence type="ECO:0000313" key="4">
    <source>
        <dbReference type="EMBL" id="MBB3332512.1"/>
    </source>
</evidence>